<proteinExistence type="inferred from homology"/>
<dbReference type="SUPFAM" id="SSF48371">
    <property type="entry name" value="ARM repeat"/>
    <property type="match status" value="1"/>
</dbReference>
<keyword evidence="4" id="KW-0788">Thiol protease</keyword>
<protein>
    <submittedName>
        <fullName evidence="8">Phage-related protein</fullName>
    </submittedName>
</protein>
<dbReference type="PROSITE" id="PS51935">
    <property type="entry name" value="NLPC_P60"/>
    <property type="match status" value="1"/>
</dbReference>
<dbReference type="InterPro" id="IPR000064">
    <property type="entry name" value="NLP_P60_dom"/>
</dbReference>
<evidence type="ECO:0000313" key="9">
    <source>
        <dbReference type="Proteomes" id="UP000219565"/>
    </source>
</evidence>
<evidence type="ECO:0000256" key="5">
    <source>
        <dbReference type="SAM" id="Coils"/>
    </source>
</evidence>
<feature type="coiled-coil region" evidence="5">
    <location>
        <begin position="278"/>
        <end position="330"/>
    </location>
</feature>
<organism evidence="8 9">
    <name type="scientific">Nocardia amikacinitolerans</name>
    <dbReference type="NCBI Taxonomy" id="756689"/>
    <lineage>
        <taxon>Bacteria</taxon>
        <taxon>Bacillati</taxon>
        <taxon>Actinomycetota</taxon>
        <taxon>Actinomycetes</taxon>
        <taxon>Mycobacteriales</taxon>
        <taxon>Nocardiaceae</taxon>
        <taxon>Nocardia</taxon>
    </lineage>
</organism>
<feature type="compositionally biased region" description="Gly residues" evidence="6">
    <location>
        <begin position="1201"/>
        <end position="1220"/>
    </location>
</feature>
<evidence type="ECO:0000259" key="7">
    <source>
        <dbReference type="PROSITE" id="PS51935"/>
    </source>
</evidence>
<name>A0A285LGB3_9NOCA</name>
<keyword evidence="3" id="KW-0378">Hydrolase</keyword>
<evidence type="ECO:0000256" key="3">
    <source>
        <dbReference type="ARBA" id="ARBA00022801"/>
    </source>
</evidence>
<keyword evidence="9" id="KW-1185">Reference proteome</keyword>
<sequence length="1406" mass="144000">MTSPEAEESAAKIEVGVAYLSIVGDTDKLARSIRNEMIAAQRYARANPIHVEAHADVELRSTPAERNRFVADLNQRLEDRRVTIKVTPVLDTAGFPASVQSRMREVMRHFDFELKVRMTPDFSRFPGEVIRGLREIRRLFDFSLPIPIDLDTAAAMARAAALRQELERLRGPWNADVDVDVNRGAVERLNSLGAAGLSKTALGASAATAGIAAIGGAAGAALGAISALGVGIAALGPAAAAAGATAAVGLAGVGDAFKALSSAADSAGTDGQAQAKAVAAAQEQVATALESVESAQRNLADAQKDSRDAAADIAQAYKDAADELEDYNLKLADAALSEKEAAVALRDAEREFAKAKPEDREKAALRVERAQLRLAEAQERNRDIQEEANEAQAKGVEGSDQVVQAKDRAAQANQRVVDAERQLTSAHEQVAKAQQAVSDAMTQGSSAQDKAAQALAKLAPNAQAFVLAARELKPAWDNFVGDPTQNALFDGAADGIRDLAEAALPVLGAGMTDVAGSMNGLTKQFAAFWAAPENLEGVRAIFAGTASFIDGMGPGLQQATQGFLSLGQAFEPVANQVGAQFAGLLGQIGQSFTDAFANGSLTQLLGTFGDILQGLGEGLNPLIDGLIQIGNLVGPTIGPLFAQLGQSIQALAPALGAIGATFAETLTALMPDLTNFINALLTGLEPVLPVIGDLLQSLMTALTPLLGPMSEIAQVVGIALSQAVTALVPAIGPLGQAFAALVTAVAPLLPALAQIVAGLVQALAPALTVIFQALTPVIQQVADLMLPIFEELQPILAETAMVIGQALADAITAIAPILPPLINAWGELMLAIAPLMPELARMAAELLPPLIDLLVELAPVILKITEVFTWLITNVIQKLVIPGIRGMTDAWSTAMENGVEVVRTAKDFIGSALESIGDFFSGLGDTASTVWDGIVRGIAIGVKKVGELLQRVKIPDWVPGVGGKGAVGLGDSLVQWADQHMATGGLLRGPGTGTSDSILIAASNGEFVVNARATAANLPLLQAINSGWVPSAEFLHSMVPGFAEGGQVPGKRFAESMDSAKYLMGGFSRSSIDCSGMVAAVVNDALGKDPFSGRMSTVNEGQWLSNLGALPGLGGPGDIAVAWYDRGGGANGHTAMRLGDGTGVESRSGDGVVIGPAATDVTDPMFDKHMHIPKELLLGGDLGGPATGDSAVKGGRSSKLGGLGGSGGSGGGGTGGGGSTSGANTVATDATRVFVTNWPTGFASAGPAATTTTSTSSTTPAVTADSNTLSSTTYGANPSTAAPAPADQGTHPLAALPIPGAAELFDGPAPWYMAASPEQALANLGTQAAGLAQSGMEDVVGFFQNNWQEMLETGAGVLGMGALGGGGGGNTTFNISGTDPMSAARAVERVQRRRTLATQRSGGFGR</sequence>
<dbReference type="Gene3D" id="3.90.1720.10">
    <property type="entry name" value="endopeptidase domain like (from Nostoc punctiforme)"/>
    <property type="match status" value="1"/>
</dbReference>
<dbReference type="GO" id="GO:0008234">
    <property type="term" value="F:cysteine-type peptidase activity"/>
    <property type="evidence" value="ECO:0007669"/>
    <property type="project" value="UniProtKB-KW"/>
</dbReference>
<keyword evidence="2" id="KW-0645">Protease</keyword>
<evidence type="ECO:0000256" key="4">
    <source>
        <dbReference type="ARBA" id="ARBA00022807"/>
    </source>
</evidence>
<evidence type="ECO:0000256" key="6">
    <source>
        <dbReference type="SAM" id="MobiDB-lite"/>
    </source>
</evidence>
<gene>
    <name evidence="8" type="ORF">SAMN04244553_3586</name>
</gene>
<dbReference type="RefSeq" id="WP_097245825.1">
    <property type="nucleotide sequence ID" value="NZ_OBEG01000003.1"/>
</dbReference>
<accession>A0A285LGB3</accession>
<dbReference type="Proteomes" id="UP000219565">
    <property type="component" value="Unassembled WGS sequence"/>
</dbReference>
<feature type="compositionally biased region" description="Low complexity" evidence="6">
    <location>
        <begin position="1245"/>
        <end position="1264"/>
    </location>
</feature>
<comment type="similarity">
    <text evidence="1">Belongs to the peptidase C40 family.</text>
</comment>
<evidence type="ECO:0000256" key="2">
    <source>
        <dbReference type="ARBA" id="ARBA00022670"/>
    </source>
</evidence>
<dbReference type="EMBL" id="OBEG01000003">
    <property type="protein sequence ID" value="SNY83998.1"/>
    <property type="molecule type" value="Genomic_DNA"/>
</dbReference>
<keyword evidence="5" id="KW-0175">Coiled coil</keyword>
<evidence type="ECO:0000313" key="8">
    <source>
        <dbReference type="EMBL" id="SNY83998.1"/>
    </source>
</evidence>
<feature type="domain" description="NlpC/P60" evidence="7">
    <location>
        <begin position="1043"/>
        <end position="1178"/>
    </location>
</feature>
<dbReference type="InterPro" id="IPR016024">
    <property type="entry name" value="ARM-type_fold"/>
</dbReference>
<dbReference type="GO" id="GO:0006508">
    <property type="term" value="P:proteolysis"/>
    <property type="evidence" value="ECO:0007669"/>
    <property type="project" value="UniProtKB-KW"/>
</dbReference>
<dbReference type="InterPro" id="IPR038765">
    <property type="entry name" value="Papain-like_cys_pep_sf"/>
</dbReference>
<dbReference type="OrthoDB" id="4433665at2"/>
<evidence type="ECO:0000256" key="1">
    <source>
        <dbReference type="ARBA" id="ARBA00007074"/>
    </source>
</evidence>
<feature type="region of interest" description="Disordered" evidence="6">
    <location>
        <begin position="1187"/>
        <end position="1224"/>
    </location>
</feature>
<feature type="region of interest" description="Disordered" evidence="6">
    <location>
        <begin position="1245"/>
        <end position="1269"/>
    </location>
</feature>
<feature type="coiled-coil region" evidence="5">
    <location>
        <begin position="360"/>
        <end position="436"/>
    </location>
</feature>
<reference evidence="8 9" key="1">
    <citation type="submission" date="2017-09" db="EMBL/GenBank/DDBJ databases">
        <authorList>
            <person name="Ehlers B."/>
            <person name="Leendertz F.H."/>
        </authorList>
    </citation>
    <scope>NUCLEOTIDE SEQUENCE [LARGE SCALE GENOMIC DNA]</scope>
    <source>
        <strain evidence="8 9">DSM 45537</strain>
    </source>
</reference>
<dbReference type="SUPFAM" id="SSF54001">
    <property type="entry name" value="Cysteine proteinases"/>
    <property type="match status" value="1"/>
</dbReference>